<feature type="transmembrane region" description="Helical" evidence="2">
    <location>
        <begin position="435"/>
        <end position="456"/>
    </location>
</feature>
<feature type="signal peptide" evidence="3">
    <location>
        <begin position="1"/>
        <end position="17"/>
    </location>
</feature>
<reference evidence="4 5" key="1">
    <citation type="submission" date="2024-02" db="EMBL/GenBank/DDBJ databases">
        <authorList>
            <person name="Chen Y."/>
            <person name="Shah S."/>
            <person name="Dougan E. K."/>
            <person name="Thang M."/>
            <person name="Chan C."/>
        </authorList>
    </citation>
    <scope>NUCLEOTIDE SEQUENCE [LARGE SCALE GENOMIC DNA]</scope>
</reference>
<keyword evidence="2" id="KW-0472">Membrane</keyword>
<feature type="transmembrane region" description="Helical" evidence="2">
    <location>
        <begin position="468"/>
        <end position="488"/>
    </location>
</feature>
<evidence type="ECO:0000313" key="4">
    <source>
        <dbReference type="EMBL" id="CAK9030252.1"/>
    </source>
</evidence>
<evidence type="ECO:0000256" key="1">
    <source>
        <dbReference type="SAM" id="MobiDB-lite"/>
    </source>
</evidence>
<keyword evidence="5" id="KW-1185">Reference proteome</keyword>
<feature type="transmembrane region" description="Helical" evidence="2">
    <location>
        <begin position="294"/>
        <end position="313"/>
    </location>
</feature>
<name>A0ABP0KTL1_9DINO</name>
<gene>
    <name evidence="4" type="ORF">CCMP2556_LOCUS17798</name>
</gene>
<feature type="transmembrane region" description="Helical" evidence="2">
    <location>
        <begin position="124"/>
        <end position="145"/>
    </location>
</feature>
<protein>
    <recommendedName>
        <fullName evidence="6">SH3 domain-containing protein</fullName>
    </recommendedName>
</protein>
<evidence type="ECO:0000313" key="5">
    <source>
        <dbReference type="Proteomes" id="UP001642484"/>
    </source>
</evidence>
<feature type="transmembrane region" description="Helical" evidence="2">
    <location>
        <begin position="386"/>
        <end position="408"/>
    </location>
</feature>
<comment type="caution">
    <text evidence="4">The sequence shown here is derived from an EMBL/GenBank/DDBJ whole genome shotgun (WGS) entry which is preliminary data.</text>
</comment>
<evidence type="ECO:0008006" key="6">
    <source>
        <dbReference type="Google" id="ProtNLM"/>
    </source>
</evidence>
<dbReference type="Proteomes" id="UP001642484">
    <property type="component" value="Unassembled WGS sequence"/>
</dbReference>
<proteinExistence type="predicted"/>
<organism evidence="4 5">
    <name type="scientific">Durusdinium trenchii</name>
    <dbReference type="NCBI Taxonomy" id="1381693"/>
    <lineage>
        <taxon>Eukaryota</taxon>
        <taxon>Sar</taxon>
        <taxon>Alveolata</taxon>
        <taxon>Dinophyceae</taxon>
        <taxon>Suessiales</taxon>
        <taxon>Symbiodiniaceae</taxon>
        <taxon>Durusdinium</taxon>
    </lineage>
</organism>
<feature type="transmembrane region" description="Helical" evidence="2">
    <location>
        <begin position="355"/>
        <end position="374"/>
    </location>
</feature>
<feature type="compositionally biased region" description="Acidic residues" evidence="1">
    <location>
        <begin position="75"/>
        <end position="94"/>
    </location>
</feature>
<sequence>MTVKICVLWILAWVLEAKVPGEGLVQVAGLDGADKDHAGLRQVLEEEASEEEGAEVASEGSVEEGAELASAEGEGALEEGAEEGEEEEEEIPTEADSEVAYMLLGAVIFVVSMFYLVNWNDDDIRYYSMNIISMTMSIFSAVLMYQGINEQITRFTEGLAEMERVVIQFVHCAIYIVSMQIFIGYFSGVTPMGGEALNFDSEEWIVADGLRSDFSTPLPKAEVEHVRNKLAKKSVWIDHYGVEVAVAKEKVNLMLAQRRMRCWAMLLAHMSGFAAINAGAHLQAVKVFSSSPVLAFLPAIINQVVLQIFFKIASLARAKRMEECIKNEGESGFQKAALCHEAVIEAENDVSSLSLSFLSVQVIRFIISGVMPNAEGEEEPPVKHHWATISGFFGLGVVAVILAVVTAVKCTNEEEEEEGHHSVPSEPLSTRIGSVLSNSLAMTFAWILLFGTKWFLFKVDLFNLETMIGQICHALALSIICGVAVFALDFVDDSMRGSEQGAKAARKAIRVIIQAIAILIGFSWEHCFDAGVADVSFITPHKRTTKFFMGIFVCIFLVPAWRRHILTKVLAYEDMKKNRAHAKKNSVRRSVLMRKQESKYELLGTKDPMEAQVTKVSAADMETGRVPKDAFLKVAQGDKVIVKSMEQSDYVWAEIDGKEGILPRSWLMAGGKD</sequence>
<keyword evidence="3" id="KW-0732">Signal</keyword>
<feature type="transmembrane region" description="Helical" evidence="2">
    <location>
        <begin position="165"/>
        <end position="186"/>
    </location>
</feature>
<feature type="transmembrane region" description="Helical" evidence="2">
    <location>
        <begin position="262"/>
        <end position="282"/>
    </location>
</feature>
<feature type="region of interest" description="Disordered" evidence="1">
    <location>
        <begin position="46"/>
        <end position="94"/>
    </location>
</feature>
<evidence type="ECO:0000256" key="3">
    <source>
        <dbReference type="SAM" id="SignalP"/>
    </source>
</evidence>
<evidence type="ECO:0000256" key="2">
    <source>
        <dbReference type="SAM" id="Phobius"/>
    </source>
</evidence>
<feature type="transmembrane region" description="Helical" evidence="2">
    <location>
        <begin position="99"/>
        <end position="117"/>
    </location>
</feature>
<feature type="transmembrane region" description="Helical" evidence="2">
    <location>
        <begin position="508"/>
        <end position="524"/>
    </location>
</feature>
<feature type="chain" id="PRO_5047205700" description="SH3 domain-containing protein" evidence="3">
    <location>
        <begin position="18"/>
        <end position="673"/>
    </location>
</feature>
<keyword evidence="2" id="KW-1133">Transmembrane helix</keyword>
<feature type="transmembrane region" description="Helical" evidence="2">
    <location>
        <begin position="544"/>
        <end position="561"/>
    </location>
</feature>
<dbReference type="EMBL" id="CAXAMN010009957">
    <property type="protein sequence ID" value="CAK9030252.1"/>
    <property type="molecule type" value="Genomic_DNA"/>
</dbReference>
<accession>A0ABP0KTL1</accession>
<keyword evidence="2" id="KW-0812">Transmembrane</keyword>